<dbReference type="PANTHER" id="PTHR11012">
    <property type="entry name" value="PROTEIN KINASE-LIKE DOMAIN-CONTAINING"/>
    <property type="match status" value="1"/>
</dbReference>
<dbReference type="Pfam" id="PF02958">
    <property type="entry name" value="EcKL"/>
    <property type="match status" value="2"/>
</dbReference>
<dbReference type="EMBL" id="OC317877">
    <property type="protein sequence ID" value="CAD7399519.1"/>
    <property type="molecule type" value="Genomic_DNA"/>
</dbReference>
<organism evidence="2">
    <name type="scientific">Timema cristinae</name>
    <name type="common">Walking stick</name>
    <dbReference type="NCBI Taxonomy" id="61476"/>
    <lineage>
        <taxon>Eukaryota</taxon>
        <taxon>Metazoa</taxon>
        <taxon>Ecdysozoa</taxon>
        <taxon>Arthropoda</taxon>
        <taxon>Hexapoda</taxon>
        <taxon>Insecta</taxon>
        <taxon>Pterygota</taxon>
        <taxon>Neoptera</taxon>
        <taxon>Polyneoptera</taxon>
        <taxon>Phasmatodea</taxon>
        <taxon>Timematodea</taxon>
        <taxon>Timematoidea</taxon>
        <taxon>Timematidae</taxon>
        <taxon>Timema</taxon>
    </lineage>
</organism>
<proteinExistence type="predicted"/>
<dbReference type="InterPro" id="IPR004119">
    <property type="entry name" value="EcKL"/>
</dbReference>
<accession>A0A7R9GVY2</accession>
<name>A0A7R9GVY2_TIMCR</name>
<dbReference type="PANTHER" id="PTHR11012:SF56">
    <property type="entry name" value="CHK KINASE-LIKE DOMAIN-CONTAINING PROTEIN-RELATED"/>
    <property type="match status" value="1"/>
</dbReference>
<dbReference type="InterPro" id="IPR015897">
    <property type="entry name" value="CHK_kinase-like"/>
</dbReference>
<reference evidence="2" key="1">
    <citation type="submission" date="2020-11" db="EMBL/GenBank/DDBJ databases">
        <authorList>
            <person name="Tran Van P."/>
        </authorList>
    </citation>
    <scope>NUCLEOTIDE SEQUENCE</scope>
</reference>
<evidence type="ECO:0000313" key="2">
    <source>
        <dbReference type="EMBL" id="CAD7399519.1"/>
    </source>
</evidence>
<feature type="domain" description="CHK kinase-like" evidence="1">
    <location>
        <begin position="77"/>
        <end position="241"/>
    </location>
</feature>
<sequence length="301" mass="33950">MASLSGYVNPEWLDEQFVERALREGEADPDIVVKHIQVKAATAVGDNYVSLMYRVCVEFVRGSGKREKQSLIPEETLVLEDLSVSGFKVAERQKGLDLEHSMLAIQRLAMFHAASIVLAKKDPSSMAPYSVDIITKSKEVEKFYSTTMLSFAEEVAERQKGLDLEHSMLAIQRLAIFHAASAALAVKDPMSMALYHIDFITKSKEIEQFYSKTVLSFAKEVKTWPEYSEKYAQKLIKLSNTLYSVTVEKRKRLEGPDCRWFDASSYELYCPSGLATLSPLFPPPPTPSFLFPHYMPIFGPV</sequence>
<dbReference type="AlphaFoldDB" id="A0A7R9GVY2"/>
<evidence type="ECO:0000259" key="1">
    <source>
        <dbReference type="SMART" id="SM00587"/>
    </source>
</evidence>
<dbReference type="SMART" id="SM00587">
    <property type="entry name" value="CHK"/>
    <property type="match status" value="1"/>
</dbReference>
<protein>
    <recommendedName>
        <fullName evidence="1">CHK kinase-like domain-containing protein</fullName>
    </recommendedName>
</protein>
<gene>
    <name evidence="2" type="ORF">TCEB3V08_LOCUS5064</name>
</gene>